<dbReference type="PROSITE" id="PS51918">
    <property type="entry name" value="RADICAL_SAM"/>
    <property type="match status" value="1"/>
</dbReference>
<gene>
    <name evidence="8" type="ORF">HMPREF9018_2036</name>
</gene>
<evidence type="ECO:0000256" key="6">
    <source>
        <dbReference type="ARBA" id="ARBA00023014"/>
    </source>
</evidence>
<dbReference type="eggNOG" id="COG0641">
    <property type="taxonomic scope" value="Bacteria"/>
</dbReference>
<keyword evidence="5" id="KW-0408">Iron</keyword>
<dbReference type="GO" id="GO:0016491">
    <property type="term" value="F:oxidoreductase activity"/>
    <property type="evidence" value="ECO:0007669"/>
    <property type="project" value="InterPro"/>
</dbReference>
<sequence length="378" mass="43244">MKYTELILKVSGRCNLNCDYCYVFNKGDKSYMREPVRMSEELIKPVVMRINEHCQNNNISHFFVIFHGGEPLLQPKSFYKMFVETVKNIIHKTHVSYGLQTNATLLTQEWIDLFCSLGIRVGVSIDEPRLASSHRVFRSDGSNAYDSIVAGISLLKKNDLPISVLSVMNVDYPAHLTYQHLKDLCVDSADFLFPDTTFDSEIPTGMSSWLLQLFTCWYEDNERKPIIRLFESVVKMLLGQDCGYEILGQRDNATIGIKTNGNIEIVDSMKVCGDGFTYTGLNVLQNSFEDTFSNETLKLYYNAHHDVFLCDKCRNCIIKEICGGGKLPHRYSTRNGFDNPSVYCECIKDLVVHAQNYLFKDLLDLFNKCSLVKLRNVL</sequence>
<dbReference type="EMBL" id="ADFQ01000049">
    <property type="protein sequence ID" value="EFN91409.1"/>
    <property type="molecule type" value="Genomic_DNA"/>
</dbReference>
<dbReference type="Pfam" id="PF04055">
    <property type="entry name" value="Radical_SAM"/>
    <property type="match status" value="1"/>
</dbReference>
<comment type="cofactor">
    <cofactor evidence="1">
        <name>[4Fe-4S] cluster</name>
        <dbReference type="ChEBI" id="CHEBI:49883"/>
    </cofactor>
</comment>
<dbReference type="InterPro" id="IPR058240">
    <property type="entry name" value="rSAM_sf"/>
</dbReference>
<dbReference type="PANTHER" id="PTHR43273:SF8">
    <property type="entry name" value="RADICAL SAM DOMAIN PROTEIN"/>
    <property type="match status" value="1"/>
</dbReference>
<dbReference type="GO" id="GO:0046872">
    <property type="term" value="F:metal ion binding"/>
    <property type="evidence" value="ECO:0007669"/>
    <property type="project" value="UniProtKB-KW"/>
</dbReference>
<keyword evidence="3" id="KW-0949">S-adenosyl-L-methionine</keyword>
<evidence type="ECO:0000256" key="1">
    <source>
        <dbReference type="ARBA" id="ARBA00001966"/>
    </source>
</evidence>
<dbReference type="SFLD" id="SFLDG01072">
    <property type="entry name" value="dehydrogenase_like"/>
    <property type="match status" value="1"/>
</dbReference>
<dbReference type="PANTHER" id="PTHR43273">
    <property type="entry name" value="ANAEROBIC SULFATASE-MATURATING ENZYME HOMOLOG ASLB-RELATED"/>
    <property type="match status" value="1"/>
</dbReference>
<dbReference type="PROSITE" id="PS01305">
    <property type="entry name" value="MOAA_NIFB_PQQE"/>
    <property type="match status" value="1"/>
</dbReference>
<evidence type="ECO:0000256" key="2">
    <source>
        <dbReference type="ARBA" id="ARBA00022485"/>
    </source>
</evidence>
<dbReference type="SFLD" id="SFLDS00029">
    <property type="entry name" value="Radical_SAM"/>
    <property type="match status" value="1"/>
</dbReference>
<evidence type="ECO:0000313" key="9">
    <source>
        <dbReference type="Proteomes" id="UP000016016"/>
    </source>
</evidence>
<evidence type="ECO:0000256" key="3">
    <source>
        <dbReference type="ARBA" id="ARBA00022691"/>
    </source>
</evidence>
<dbReference type="Gene3D" id="3.20.20.70">
    <property type="entry name" value="Aldolase class I"/>
    <property type="match status" value="1"/>
</dbReference>
<dbReference type="SFLD" id="SFLDG01386">
    <property type="entry name" value="main_SPASM_domain-containing"/>
    <property type="match status" value="1"/>
</dbReference>
<dbReference type="InterPro" id="IPR000385">
    <property type="entry name" value="MoaA_NifB_PqqE_Fe-S-bd_CS"/>
</dbReference>
<dbReference type="GO" id="GO:0051539">
    <property type="term" value="F:4 iron, 4 sulfur cluster binding"/>
    <property type="evidence" value="ECO:0007669"/>
    <property type="project" value="UniProtKB-KW"/>
</dbReference>
<dbReference type="SFLD" id="SFLDG01067">
    <property type="entry name" value="SPASM/twitch_domain_containing"/>
    <property type="match status" value="1"/>
</dbReference>
<dbReference type="AlphaFoldDB" id="E1GVA2"/>
<evidence type="ECO:0000313" key="8">
    <source>
        <dbReference type="EMBL" id="EFN91409.1"/>
    </source>
</evidence>
<name>E1GVA2_9BACT</name>
<dbReference type="InterPro" id="IPR023867">
    <property type="entry name" value="Sulphatase_maturase_rSAM"/>
</dbReference>
<evidence type="ECO:0000256" key="4">
    <source>
        <dbReference type="ARBA" id="ARBA00022723"/>
    </source>
</evidence>
<dbReference type="SUPFAM" id="SSF102114">
    <property type="entry name" value="Radical SAM enzymes"/>
    <property type="match status" value="1"/>
</dbReference>
<keyword evidence="2" id="KW-0004">4Fe-4S</keyword>
<dbReference type="Proteomes" id="UP000016016">
    <property type="component" value="Unassembled WGS sequence"/>
</dbReference>
<accession>E1GVA2</accession>
<evidence type="ECO:0000256" key="5">
    <source>
        <dbReference type="ARBA" id="ARBA00023004"/>
    </source>
</evidence>
<proteinExistence type="predicted"/>
<reference evidence="8 9" key="1">
    <citation type="submission" date="2010-09" db="EMBL/GenBank/DDBJ databases">
        <authorList>
            <person name="Harkins D.M."/>
            <person name="Madupu R."/>
            <person name="Durkin A.S."/>
            <person name="Torralba M."/>
            <person name="Methe B."/>
            <person name="Sutton G.G."/>
            <person name="Nelson K.E."/>
        </authorList>
    </citation>
    <scope>NUCLEOTIDE SEQUENCE [LARGE SCALE GENOMIC DNA]</scope>
    <source>
        <strain evidence="8 9">CRIS 21A-A</strain>
    </source>
</reference>
<protein>
    <submittedName>
        <fullName evidence="8">Radical SAM domain protein</fullName>
    </submittedName>
</protein>
<dbReference type="RefSeq" id="WP_008448530.1">
    <property type="nucleotide sequence ID" value="NZ_ADFQ01000049.1"/>
</dbReference>
<dbReference type="InterPro" id="IPR013785">
    <property type="entry name" value="Aldolase_TIM"/>
</dbReference>
<comment type="caution">
    <text evidence="8">The sequence shown here is derived from an EMBL/GenBank/DDBJ whole genome shotgun (WGS) entry which is preliminary data.</text>
</comment>
<keyword evidence="6" id="KW-0411">Iron-sulfur</keyword>
<evidence type="ECO:0000259" key="7">
    <source>
        <dbReference type="PROSITE" id="PS51918"/>
    </source>
</evidence>
<dbReference type="CDD" id="cd01335">
    <property type="entry name" value="Radical_SAM"/>
    <property type="match status" value="1"/>
</dbReference>
<organism evidence="8 9">
    <name type="scientific">Prevotella amnii CRIS 21A-A</name>
    <dbReference type="NCBI Taxonomy" id="679191"/>
    <lineage>
        <taxon>Bacteria</taxon>
        <taxon>Pseudomonadati</taxon>
        <taxon>Bacteroidota</taxon>
        <taxon>Bacteroidia</taxon>
        <taxon>Bacteroidales</taxon>
        <taxon>Prevotellaceae</taxon>
        <taxon>Prevotella</taxon>
    </lineage>
</organism>
<feature type="domain" description="Radical SAM core" evidence="7">
    <location>
        <begin position="1"/>
        <end position="241"/>
    </location>
</feature>
<dbReference type="InterPro" id="IPR007197">
    <property type="entry name" value="rSAM"/>
</dbReference>
<keyword evidence="4" id="KW-0479">Metal-binding</keyword>